<dbReference type="Pfam" id="PF13181">
    <property type="entry name" value="TPR_8"/>
    <property type="match status" value="2"/>
</dbReference>
<dbReference type="InterPro" id="IPR019734">
    <property type="entry name" value="TPR_rpt"/>
</dbReference>
<feature type="repeat" description="TPR" evidence="7">
    <location>
        <begin position="477"/>
        <end position="510"/>
    </location>
</feature>
<evidence type="ECO:0000313" key="10">
    <source>
        <dbReference type="Proteomes" id="UP001295684"/>
    </source>
</evidence>
<accession>A0AAD1U7B0</accession>
<gene>
    <name evidence="9" type="ORF">ECRASSUSDP1_LOCUS3258</name>
</gene>
<dbReference type="EMBL" id="CAMPGE010003118">
    <property type="protein sequence ID" value="CAI2361942.1"/>
    <property type="molecule type" value="Genomic_DNA"/>
</dbReference>
<dbReference type="PROSITE" id="PS50005">
    <property type="entry name" value="TPR"/>
    <property type="match status" value="3"/>
</dbReference>
<evidence type="ECO:0000256" key="2">
    <source>
        <dbReference type="ARBA" id="ARBA00022737"/>
    </source>
</evidence>
<keyword evidence="3" id="KW-0498">Mitosis</keyword>
<name>A0AAD1U7B0_EUPCR</name>
<evidence type="ECO:0000313" key="9">
    <source>
        <dbReference type="EMBL" id="CAI2361942.1"/>
    </source>
</evidence>
<keyword evidence="5 7" id="KW-0802">TPR repeat</keyword>
<feature type="repeat" description="TPR" evidence="7">
    <location>
        <begin position="375"/>
        <end position="408"/>
    </location>
</feature>
<reference evidence="9" key="1">
    <citation type="submission" date="2023-07" db="EMBL/GenBank/DDBJ databases">
        <authorList>
            <consortium name="AG Swart"/>
            <person name="Singh M."/>
            <person name="Singh A."/>
            <person name="Seah K."/>
            <person name="Emmerich C."/>
        </authorList>
    </citation>
    <scope>NUCLEOTIDE SEQUENCE</scope>
    <source>
        <strain evidence="9">DP1</strain>
    </source>
</reference>
<keyword evidence="4" id="KW-0833">Ubl conjugation pathway</keyword>
<dbReference type="SMART" id="SM00028">
    <property type="entry name" value="TPR"/>
    <property type="match status" value="5"/>
</dbReference>
<protein>
    <recommendedName>
        <fullName evidence="8">Cdc23 domain-containing protein</fullName>
    </recommendedName>
</protein>
<dbReference type="GO" id="GO:0051301">
    <property type="term" value="P:cell division"/>
    <property type="evidence" value="ECO:0007669"/>
    <property type="project" value="UniProtKB-KW"/>
</dbReference>
<feature type="domain" description="Cdc23" evidence="8">
    <location>
        <begin position="19"/>
        <end position="311"/>
    </location>
</feature>
<keyword evidence="10" id="KW-1185">Reference proteome</keyword>
<dbReference type="InterPro" id="IPR011990">
    <property type="entry name" value="TPR-like_helical_dom_sf"/>
</dbReference>
<evidence type="ECO:0000256" key="7">
    <source>
        <dbReference type="PROSITE-ProRule" id="PRU00339"/>
    </source>
</evidence>
<organism evidence="9 10">
    <name type="scientific">Euplotes crassus</name>
    <dbReference type="NCBI Taxonomy" id="5936"/>
    <lineage>
        <taxon>Eukaryota</taxon>
        <taxon>Sar</taxon>
        <taxon>Alveolata</taxon>
        <taxon>Ciliophora</taxon>
        <taxon>Intramacronucleata</taxon>
        <taxon>Spirotrichea</taxon>
        <taxon>Hypotrichia</taxon>
        <taxon>Euplotida</taxon>
        <taxon>Euplotidae</taxon>
        <taxon>Moneuplotes</taxon>
    </lineage>
</organism>
<evidence type="ECO:0000256" key="3">
    <source>
        <dbReference type="ARBA" id="ARBA00022776"/>
    </source>
</evidence>
<dbReference type="PANTHER" id="PTHR12558:SF10">
    <property type="entry name" value="CELL DIVISION CYCLE PROTEIN 23 HOMOLOG"/>
    <property type="match status" value="1"/>
</dbReference>
<sequence length="601" mass="70750">MASKDAFHLHTDLPDDRRIEKELRFAIDYLNANRLSESAKWASELLSSLKSRKSANSSMTTSFMQDSLLEGGVHKERDNDADDMEEDEQEEIIDPSTFTNDIDRYPIDNAQSFDYTFYERKSKANDAVNCARILFDLREYRKACFKVKPYLHPRNQSAIFIYYYSLFMLSEQQTEEERFQSSENISRSCVTNPDMITIENALTEYQKKDQLNALNLYLFGVVLKKRNKKERAKNILIQSLNTYPLLWGAWTELNMILKKEDQDLIKENLLNHWVKNFNISSYFRQVQQENDSITVNGALRRYFPDSVYILNEIGHACYLSQRFGVALDIFKRLMSLDPFRYEDMDLYSNILYIQENYGELASLAYKTFKCDKYRPETCCVLGNYYSLRGDHEKAVLYFRRAIKLDSEFLSAWTLMGHEFLELKSTASAIEAYRTAVDIDPTDFRAWYGLGQTYEIHQLYDYASFYFANAALSRPQDARMWSALGECYQNNKKTRDAAKCFEKAEKFKDTEGIALYKLAKIYVEMNFSKEEAAKFFKEDLERRDRENYEGKETQEALAFLLKFYYDKKNDTQAKKYAERLIEMNGPERRMAKEILDKIESPF</sequence>
<dbReference type="SUPFAM" id="SSF48452">
    <property type="entry name" value="TPR-like"/>
    <property type="match status" value="2"/>
</dbReference>
<dbReference type="AlphaFoldDB" id="A0AAD1U7B0"/>
<evidence type="ECO:0000256" key="1">
    <source>
        <dbReference type="ARBA" id="ARBA00022618"/>
    </source>
</evidence>
<feature type="repeat" description="TPR" evidence="7">
    <location>
        <begin position="409"/>
        <end position="442"/>
    </location>
</feature>
<evidence type="ECO:0000256" key="5">
    <source>
        <dbReference type="ARBA" id="ARBA00022803"/>
    </source>
</evidence>
<dbReference type="Proteomes" id="UP001295684">
    <property type="component" value="Unassembled WGS sequence"/>
</dbReference>
<dbReference type="Gene3D" id="1.25.40.10">
    <property type="entry name" value="Tetratricopeptide repeat domain"/>
    <property type="match status" value="2"/>
</dbReference>
<keyword evidence="6" id="KW-0131">Cell cycle</keyword>
<keyword evidence="2" id="KW-0677">Repeat</keyword>
<dbReference type="GO" id="GO:0016567">
    <property type="term" value="P:protein ubiquitination"/>
    <property type="evidence" value="ECO:0007669"/>
    <property type="project" value="TreeGrafter"/>
</dbReference>
<dbReference type="InterPro" id="IPR007192">
    <property type="entry name" value="APC8"/>
</dbReference>
<dbReference type="GO" id="GO:0031145">
    <property type="term" value="P:anaphase-promoting complex-dependent catabolic process"/>
    <property type="evidence" value="ECO:0007669"/>
    <property type="project" value="TreeGrafter"/>
</dbReference>
<comment type="caution">
    <text evidence="9">The sequence shown here is derived from an EMBL/GenBank/DDBJ whole genome shotgun (WGS) entry which is preliminary data.</text>
</comment>
<dbReference type="GO" id="GO:0045842">
    <property type="term" value="P:positive regulation of mitotic metaphase/anaphase transition"/>
    <property type="evidence" value="ECO:0007669"/>
    <property type="project" value="TreeGrafter"/>
</dbReference>
<dbReference type="GO" id="GO:0005680">
    <property type="term" value="C:anaphase-promoting complex"/>
    <property type="evidence" value="ECO:0007669"/>
    <property type="project" value="InterPro"/>
</dbReference>
<evidence type="ECO:0000259" key="8">
    <source>
        <dbReference type="Pfam" id="PF04049"/>
    </source>
</evidence>
<evidence type="ECO:0000256" key="6">
    <source>
        <dbReference type="ARBA" id="ARBA00023306"/>
    </source>
</evidence>
<dbReference type="Pfam" id="PF04049">
    <property type="entry name" value="ANAPC8"/>
    <property type="match status" value="1"/>
</dbReference>
<dbReference type="Pfam" id="PF13414">
    <property type="entry name" value="TPR_11"/>
    <property type="match status" value="1"/>
</dbReference>
<dbReference type="PANTHER" id="PTHR12558">
    <property type="entry name" value="CELL DIVISION CYCLE 16,23,27"/>
    <property type="match status" value="1"/>
</dbReference>
<evidence type="ECO:0000256" key="4">
    <source>
        <dbReference type="ARBA" id="ARBA00022786"/>
    </source>
</evidence>
<proteinExistence type="predicted"/>
<keyword evidence="1" id="KW-0132">Cell division</keyword>